<dbReference type="eggNOG" id="ENOG502ZWIG">
    <property type="taxonomic scope" value="Bacteria"/>
</dbReference>
<accession>V6SVB3</accession>
<evidence type="ECO:0000256" key="1">
    <source>
        <dbReference type="SAM" id="SignalP"/>
    </source>
</evidence>
<reference evidence="2 3" key="1">
    <citation type="submission" date="2013-08" db="EMBL/GenBank/DDBJ databases">
        <title>Flavobacterium limnosediminis JC2902 genome sequencing.</title>
        <authorList>
            <person name="Lee K."/>
            <person name="Yi H."/>
            <person name="Park S."/>
            <person name="Chun J."/>
        </authorList>
    </citation>
    <scope>NUCLEOTIDE SEQUENCE [LARGE SCALE GENOMIC DNA]</scope>
    <source>
        <strain evidence="2 3">JC2902</strain>
    </source>
</reference>
<feature type="signal peptide" evidence="1">
    <location>
        <begin position="1"/>
        <end position="21"/>
    </location>
</feature>
<keyword evidence="1" id="KW-0732">Signal</keyword>
<dbReference type="OrthoDB" id="9834063at2"/>
<name>V6SVB3_9FLAO</name>
<evidence type="ECO:0000313" key="2">
    <source>
        <dbReference type="EMBL" id="ESU28365.1"/>
    </source>
</evidence>
<gene>
    <name evidence="2" type="ORF">FLJC2902T_17160</name>
</gene>
<dbReference type="EMBL" id="AVGG01000007">
    <property type="protein sequence ID" value="ESU28365.1"/>
    <property type="molecule type" value="Genomic_DNA"/>
</dbReference>
<dbReference type="Proteomes" id="UP000018004">
    <property type="component" value="Unassembled WGS sequence"/>
</dbReference>
<evidence type="ECO:0000313" key="3">
    <source>
        <dbReference type="Proteomes" id="UP000018004"/>
    </source>
</evidence>
<protein>
    <submittedName>
        <fullName evidence="2">Uncharacterized protein</fullName>
    </submittedName>
</protein>
<dbReference type="STRING" id="1341181.FLJC2902T_17160"/>
<sequence length="111" mass="12738">MKKFILPFFLGVVVTSGVAFKAVTDIKRNSAEVYESAKFKNLCVFTDSKPLMQYDTIGKVHINPYTRLYYSEIRDRLLEKCNENYPKADGFILSRGKDGNGYDGHVIQFKK</sequence>
<keyword evidence="3" id="KW-1185">Reference proteome</keyword>
<dbReference type="AlphaFoldDB" id="V6SVB3"/>
<comment type="caution">
    <text evidence="2">The sequence shown here is derived from an EMBL/GenBank/DDBJ whole genome shotgun (WGS) entry which is preliminary data.</text>
</comment>
<dbReference type="RefSeq" id="WP_023579348.1">
    <property type="nucleotide sequence ID" value="NZ_AVGG01000007.1"/>
</dbReference>
<feature type="chain" id="PRO_5004752830" evidence="1">
    <location>
        <begin position="22"/>
        <end position="111"/>
    </location>
</feature>
<organism evidence="2 3">
    <name type="scientific">Flavobacterium limnosediminis JC2902</name>
    <dbReference type="NCBI Taxonomy" id="1341181"/>
    <lineage>
        <taxon>Bacteria</taxon>
        <taxon>Pseudomonadati</taxon>
        <taxon>Bacteroidota</taxon>
        <taxon>Flavobacteriia</taxon>
        <taxon>Flavobacteriales</taxon>
        <taxon>Flavobacteriaceae</taxon>
        <taxon>Flavobacterium</taxon>
    </lineage>
</organism>
<dbReference type="PATRIC" id="fig|1341181.4.peg.1690"/>
<proteinExistence type="predicted"/>